<evidence type="ECO:0000313" key="1">
    <source>
        <dbReference type="EMBL" id="EYC22848.1"/>
    </source>
</evidence>
<dbReference type="EMBL" id="JARK01001352">
    <property type="protein sequence ID" value="EYC22848.1"/>
    <property type="molecule type" value="Genomic_DNA"/>
</dbReference>
<name>A0A016V7Y4_9BILA</name>
<keyword evidence="2" id="KW-1185">Reference proteome</keyword>
<sequence>MLNLHETPGKHEIEALSFARQAKDTSLRLPRVNVLLPAQTMNKSGCVDELTLVLRADVCRVWLTKESRQYTCMPRFIESRAYRMKA</sequence>
<organism evidence="1 2">
    <name type="scientific">Ancylostoma ceylanicum</name>
    <dbReference type="NCBI Taxonomy" id="53326"/>
    <lineage>
        <taxon>Eukaryota</taxon>
        <taxon>Metazoa</taxon>
        <taxon>Ecdysozoa</taxon>
        <taxon>Nematoda</taxon>
        <taxon>Chromadorea</taxon>
        <taxon>Rhabditida</taxon>
        <taxon>Rhabditina</taxon>
        <taxon>Rhabditomorpha</taxon>
        <taxon>Strongyloidea</taxon>
        <taxon>Ancylostomatidae</taxon>
        <taxon>Ancylostomatinae</taxon>
        <taxon>Ancylostoma</taxon>
    </lineage>
</organism>
<gene>
    <name evidence="1" type="primary">Acey_s0016.g2986</name>
    <name evidence="1" type="ORF">Y032_0016g2986</name>
</gene>
<dbReference type="Proteomes" id="UP000024635">
    <property type="component" value="Unassembled WGS sequence"/>
</dbReference>
<proteinExistence type="predicted"/>
<evidence type="ECO:0000313" key="2">
    <source>
        <dbReference type="Proteomes" id="UP000024635"/>
    </source>
</evidence>
<accession>A0A016V7Y4</accession>
<comment type="caution">
    <text evidence="1">The sequence shown here is derived from an EMBL/GenBank/DDBJ whole genome shotgun (WGS) entry which is preliminary data.</text>
</comment>
<protein>
    <submittedName>
        <fullName evidence="1">Uncharacterized protein</fullName>
    </submittedName>
</protein>
<dbReference type="AlphaFoldDB" id="A0A016V7Y4"/>
<reference evidence="2" key="1">
    <citation type="journal article" date="2015" name="Nat. Genet.">
        <title>The genome and transcriptome of the zoonotic hookworm Ancylostoma ceylanicum identify infection-specific gene families.</title>
        <authorList>
            <person name="Schwarz E.M."/>
            <person name="Hu Y."/>
            <person name="Antoshechkin I."/>
            <person name="Miller M.M."/>
            <person name="Sternberg P.W."/>
            <person name="Aroian R.V."/>
        </authorList>
    </citation>
    <scope>NUCLEOTIDE SEQUENCE</scope>
    <source>
        <strain evidence="2">HY135</strain>
    </source>
</reference>